<keyword evidence="1" id="KW-1133">Transmembrane helix</keyword>
<proteinExistence type="predicted"/>
<dbReference type="KEGG" id="cgv:CGLAU_05030"/>
<dbReference type="EMBL" id="CP019688">
    <property type="protein sequence ID" value="AQQ14980.1"/>
    <property type="molecule type" value="Genomic_DNA"/>
</dbReference>
<accession>A0A1Q2HW21</accession>
<sequence>MSHISTPAGAVGTAGAEWTPARRVLVLTGAAVIAATWLYVVLARPTEWENVTDSTQGLITLAGYGIGTVLLLIATIPVLPARTLGLIPIAMIFNSLIGQIVGSIGLPLYLDTIGTVIVAALAGPVAGMTTGALNNVVWGLLTPAALPFAAGAALVGYLSGLFIHKFHAFKNVGTVILYGLILGLIGGAVAAPVAAFVYGGTAGVGTGALVSLFREMGQSLIASVTTQAFISDPIDKVIVMLIGYFTVKALPNKTVNAFAPREGLGSKGAIAATG</sequence>
<dbReference type="Gene3D" id="1.10.1760.20">
    <property type="match status" value="1"/>
</dbReference>
<feature type="transmembrane region" description="Helical" evidence="1">
    <location>
        <begin position="144"/>
        <end position="163"/>
    </location>
</feature>
<feature type="transmembrane region" description="Helical" evidence="1">
    <location>
        <begin position="55"/>
        <end position="79"/>
    </location>
</feature>
<organism evidence="2 3">
    <name type="scientific">Corynebacterium glaucum</name>
    <dbReference type="NCBI Taxonomy" id="187491"/>
    <lineage>
        <taxon>Bacteria</taxon>
        <taxon>Bacillati</taxon>
        <taxon>Actinomycetota</taxon>
        <taxon>Actinomycetes</taxon>
        <taxon>Mycobacteriales</taxon>
        <taxon>Corynebacteriaceae</taxon>
        <taxon>Corynebacterium</taxon>
    </lineage>
</organism>
<protein>
    <recommendedName>
        <fullName evidence="4">ECF transporter S component</fullName>
    </recommendedName>
</protein>
<keyword evidence="1" id="KW-0472">Membrane</keyword>
<reference evidence="2 3" key="1">
    <citation type="submission" date="2016-12" db="EMBL/GenBank/DDBJ databases">
        <authorList>
            <person name="Song W.-J."/>
            <person name="Kurnit D.M."/>
        </authorList>
    </citation>
    <scope>NUCLEOTIDE SEQUENCE [LARGE SCALE GENOMIC DNA]</scope>
    <source>
        <strain evidence="2 3">DSM 30827</strain>
    </source>
</reference>
<evidence type="ECO:0000313" key="2">
    <source>
        <dbReference type="EMBL" id="AQQ14980.1"/>
    </source>
</evidence>
<evidence type="ECO:0000313" key="3">
    <source>
        <dbReference type="Proteomes" id="UP000217209"/>
    </source>
</evidence>
<keyword evidence="3" id="KW-1185">Reference proteome</keyword>
<evidence type="ECO:0000256" key="1">
    <source>
        <dbReference type="SAM" id="Phobius"/>
    </source>
</evidence>
<dbReference type="Proteomes" id="UP000217209">
    <property type="component" value="Chromosome"/>
</dbReference>
<evidence type="ECO:0008006" key="4">
    <source>
        <dbReference type="Google" id="ProtNLM"/>
    </source>
</evidence>
<gene>
    <name evidence="2" type="ORF">CGLAU_05030</name>
</gene>
<name>A0A1Q2HW21_9CORY</name>
<feature type="transmembrane region" description="Helical" evidence="1">
    <location>
        <begin position="24"/>
        <end position="43"/>
    </location>
</feature>
<keyword evidence="1" id="KW-0812">Transmembrane</keyword>
<dbReference type="RefSeq" id="WP_232507209.1">
    <property type="nucleotide sequence ID" value="NZ_CP019688.1"/>
</dbReference>
<dbReference type="AlphaFoldDB" id="A0A1Q2HW21"/>
<feature type="transmembrane region" description="Helical" evidence="1">
    <location>
        <begin position="175"/>
        <end position="198"/>
    </location>
</feature>